<feature type="non-terminal residue" evidence="4">
    <location>
        <position position="1"/>
    </location>
</feature>
<dbReference type="AlphaFoldDB" id="A0A8S2SLB0"/>
<comment type="caution">
    <text evidence="4">The sequence shown here is derived from an EMBL/GenBank/DDBJ whole genome shotgun (WGS) entry which is preliminary data.</text>
</comment>
<accession>A0A8S2SLB0</accession>
<gene>
    <name evidence="3" type="ORF">SMN809_LOCUS23151</name>
    <name evidence="4" type="ORF">SMN809_LOCUS23229</name>
</gene>
<dbReference type="Proteomes" id="UP000676336">
    <property type="component" value="Unassembled WGS sequence"/>
</dbReference>
<evidence type="ECO:0000256" key="1">
    <source>
        <dbReference type="ARBA" id="ARBA00023157"/>
    </source>
</evidence>
<protein>
    <recommendedName>
        <fullName evidence="2">ZP domain-containing protein</fullName>
    </recommendedName>
</protein>
<dbReference type="InterPro" id="IPR001507">
    <property type="entry name" value="ZP_dom"/>
</dbReference>
<proteinExistence type="predicted"/>
<dbReference type="Gene3D" id="2.60.40.4100">
    <property type="entry name" value="Zona pellucida, ZP-C domain"/>
    <property type="match status" value="1"/>
</dbReference>
<dbReference type="InterPro" id="IPR042235">
    <property type="entry name" value="ZP-C_dom"/>
</dbReference>
<evidence type="ECO:0000313" key="3">
    <source>
        <dbReference type="EMBL" id="CAF4231237.1"/>
    </source>
</evidence>
<dbReference type="EMBL" id="CAJOBI010023895">
    <property type="protein sequence ID" value="CAF4233105.1"/>
    <property type="molecule type" value="Genomic_DNA"/>
</dbReference>
<organism evidence="4 5">
    <name type="scientific">Rotaria magnacalcarata</name>
    <dbReference type="NCBI Taxonomy" id="392030"/>
    <lineage>
        <taxon>Eukaryota</taxon>
        <taxon>Metazoa</taxon>
        <taxon>Spiralia</taxon>
        <taxon>Gnathifera</taxon>
        <taxon>Rotifera</taxon>
        <taxon>Eurotatoria</taxon>
        <taxon>Bdelloidea</taxon>
        <taxon>Philodinida</taxon>
        <taxon>Philodinidae</taxon>
        <taxon>Rotaria</taxon>
    </lineage>
</organism>
<dbReference type="Pfam" id="PF00100">
    <property type="entry name" value="Zona_pellucida"/>
    <property type="match status" value="1"/>
</dbReference>
<evidence type="ECO:0000313" key="4">
    <source>
        <dbReference type="EMBL" id="CAF4233105.1"/>
    </source>
</evidence>
<dbReference type="PROSITE" id="PS51034">
    <property type="entry name" value="ZP_2"/>
    <property type="match status" value="1"/>
</dbReference>
<reference evidence="4" key="1">
    <citation type="submission" date="2021-02" db="EMBL/GenBank/DDBJ databases">
        <authorList>
            <person name="Nowell W R."/>
        </authorList>
    </citation>
    <scope>NUCLEOTIDE SEQUENCE</scope>
</reference>
<dbReference type="InterPro" id="IPR055355">
    <property type="entry name" value="ZP-C"/>
</dbReference>
<evidence type="ECO:0000313" key="5">
    <source>
        <dbReference type="Proteomes" id="UP000676336"/>
    </source>
</evidence>
<feature type="domain" description="ZP" evidence="2">
    <location>
        <begin position="1"/>
        <end position="91"/>
    </location>
</feature>
<evidence type="ECO:0000259" key="2">
    <source>
        <dbReference type="PROSITE" id="PS51034"/>
    </source>
</evidence>
<sequence length="94" mass="10868">DRHQIIAENCSISSSVSDNEIRLEKIPLLTNRCPPLDSRLPVRFQRIDPDHIKSSIFQMHKFDTTSIVYLRCSIAICYGQIENCQEVNLFVFSL</sequence>
<name>A0A8S2SLB0_9BILA</name>
<dbReference type="EMBL" id="CAJOBI010023592">
    <property type="protein sequence ID" value="CAF4231237.1"/>
    <property type="molecule type" value="Genomic_DNA"/>
</dbReference>
<keyword evidence="1" id="KW-1015">Disulfide bond</keyword>